<dbReference type="SMART" id="SM00436">
    <property type="entry name" value="TOP1Bc"/>
    <property type="match status" value="1"/>
</dbReference>
<reference evidence="19" key="2">
    <citation type="submission" date="2024-02" db="EMBL/GenBank/DDBJ databases">
        <title>The Genome Sequence of Enterococcus diestrammenae JM9A.</title>
        <authorList>
            <person name="Earl A."/>
            <person name="Manson A."/>
            <person name="Gilmore M."/>
            <person name="Sanders J."/>
            <person name="Shea T."/>
            <person name="Howe W."/>
            <person name="Livny J."/>
            <person name="Cuomo C."/>
            <person name="Neafsey D."/>
            <person name="Birren B."/>
        </authorList>
    </citation>
    <scope>NUCLEOTIDE SEQUENCE</scope>
    <source>
        <strain evidence="19">JM9A</strain>
    </source>
</reference>
<dbReference type="InterPro" id="IPR005738">
    <property type="entry name" value="TopoIII"/>
</dbReference>
<keyword evidence="8" id="KW-0460">Magnesium</keyword>
<evidence type="ECO:0000256" key="8">
    <source>
        <dbReference type="ARBA" id="ARBA00022842"/>
    </source>
</evidence>
<dbReference type="InterPro" id="IPR023406">
    <property type="entry name" value="Topo_IA_AS"/>
</dbReference>
<keyword evidence="4" id="KW-0479">Metal-binding</keyword>
<dbReference type="Pfam" id="PF01396">
    <property type="entry name" value="Zn_ribbon_Top1"/>
    <property type="match status" value="2"/>
</dbReference>
<comment type="caution">
    <text evidence="19">The sequence shown here is derived from an EMBL/GenBank/DDBJ whole genome shotgun (WGS) entry which is preliminary data.</text>
</comment>
<keyword evidence="9" id="KW-0799">Topoisomerase</keyword>
<name>A0ABV0EZA0_9ENTE</name>
<dbReference type="InterPro" id="IPR000380">
    <property type="entry name" value="Topo_IA"/>
</dbReference>
<keyword evidence="11" id="KW-0413">Isomerase</keyword>
<dbReference type="EC" id="5.6.2.1" evidence="3"/>
<keyword evidence="5" id="KW-0677">Repeat</keyword>
<feature type="domain" description="Topo IA-type catalytic" evidence="18">
    <location>
        <begin position="153"/>
        <end position="559"/>
    </location>
</feature>
<evidence type="ECO:0000256" key="12">
    <source>
        <dbReference type="ARBA" id="ARBA00030003"/>
    </source>
</evidence>
<dbReference type="InterPro" id="IPR013824">
    <property type="entry name" value="Topo_IA_cen_sub1"/>
</dbReference>
<dbReference type="Proteomes" id="UP001429357">
    <property type="component" value="Unassembled WGS sequence"/>
</dbReference>
<comment type="similarity">
    <text evidence="2">Belongs to the type IA topoisomerase family.</text>
</comment>
<evidence type="ECO:0000256" key="1">
    <source>
        <dbReference type="ARBA" id="ARBA00000213"/>
    </source>
</evidence>
<dbReference type="InterPro" id="IPR013825">
    <property type="entry name" value="Topo_IA_cen_sub2"/>
</dbReference>
<dbReference type="Gene3D" id="3.40.50.140">
    <property type="match status" value="1"/>
</dbReference>
<protein>
    <recommendedName>
        <fullName evidence="3">DNA topoisomerase</fullName>
        <ecNumber evidence="3">5.6.2.1</ecNumber>
    </recommendedName>
    <alternativeName>
        <fullName evidence="15">Omega-protein</fullName>
    </alternativeName>
    <alternativeName>
        <fullName evidence="14">Relaxing enzyme</fullName>
    </alternativeName>
    <alternativeName>
        <fullName evidence="12">Swivelase</fullName>
    </alternativeName>
    <alternativeName>
        <fullName evidence="13">Untwisting enzyme</fullName>
    </alternativeName>
</protein>
<dbReference type="InterPro" id="IPR013826">
    <property type="entry name" value="Topo_IA_cen_sub3"/>
</dbReference>
<evidence type="ECO:0000256" key="15">
    <source>
        <dbReference type="ARBA" id="ARBA00032877"/>
    </source>
</evidence>
<keyword evidence="7" id="KW-0862">Zinc</keyword>
<reference evidence="19" key="1">
    <citation type="submission" date="2016-06" db="EMBL/GenBank/DDBJ databases">
        <authorList>
            <person name="Van Tyne D."/>
        </authorList>
    </citation>
    <scope>NUCLEOTIDE SEQUENCE</scope>
    <source>
        <strain evidence="19">JM9A</strain>
    </source>
</reference>
<comment type="catalytic activity">
    <reaction evidence="1">
        <text>ATP-independent breakage of single-stranded DNA, followed by passage and rejoining.</text>
        <dbReference type="EC" id="5.6.2.1"/>
    </reaction>
</comment>
<feature type="region of interest" description="Disordered" evidence="16">
    <location>
        <begin position="671"/>
        <end position="693"/>
    </location>
</feature>
<dbReference type="SMART" id="SM00437">
    <property type="entry name" value="TOP1Ac"/>
    <property type="match status" value="1"/>
</dbReference>
<evidence type="ECO:0000256" key="6">
    <source>
        <dbReference type="ARBA" id="ARBA00022771"/>
    </source>
</evidence>
<evidence type="ECO:0000313" key="20">
    <source>
        <dbReference type="Proteomes" id="UP001429357"/>
    </source>
</evidence>
<evidence type="ECO:0000256" key="16">
    <source>
        <dbReference type="SAM" id="MobiDB-lite"/>
    </source>
</evidence>
<evidence type="ECO:0000256" key="13">
    <source>
        <dbReference type="ARBA" id="ARBA00031985"/>
    </source>
</evidence>
<evidence type="ECO:0000256" key="4">
    <source>
        <dbReference type="ARBA" id="ARBA00022723"/>
    </source>
</evidence>
<dbReference type="InterPro" id="IPR013497">
    <property type="entry name" value="Topo_IA_cen"/>
</dbReference>
<dbReference type="PRINTS" id="PR00417">
    <property type="entry name" value="PRTPISMRASEI"/>
</dbReference>
<dbReference type="Pfam" id="PF01131">
    <property type="entry name" value="Topoisom_bac"/>
    <property type="match status" value="1"/>
</dbReference>
<dbReference type="Pfam" id="PF01751">
    <property type="entry name" value="Toprim"/>
    <property type="match status" value="1"/>
</dbReference>
<dbReference type="InterPro" id="IPR003601">
    <property type="entry name" value="Topo_IA_2"/>
</dbReference>
<dbReference type="InterPro" id="IPR003602">
    <property type="entry name" value="Topo_IA_DNA-bd_dom"/>
</dbReference>
<dbReference type="RefSeq" id="WP_161870747.1">
    <property type="nucleotide sequence ID" value="NZ_MAEI02000001.1"/>
</dbReference>
<proteinExistence type="inferred from homology"/>
<dbReference type="SUPFAM" id="SSF56712">
    <property type="entry name" value="Prokaryotic type I DNA topoisomerase"/>
    <property type="match status" value="1"/>
</dbReference>
<keyword evidence="6" id="KW-0863">Zinc-finger</keyword>
<dbReference type="PROSITE" id="PS52039">
    <property type="entry name" value="TOPO_IA_2"/>
    <property type="match status" value="1"/>
</dbReference>
<keyword evidence="20" id="KW-1185">Reference proteome</keyword>
<evidence type="ECO:0000256" key="9">
    <source>
        <dbReference type="ARBA" id="ARBA00023029"/>
    </source>
</evidence>
<evidence type="ECO:0000256" key="7">
    <source>
        <dbReference type="ARBA" id="ARBA00022833"/>
    </source>
</evidence>
<dbReference type="SMART" id="SM00493">
    <property type="entry name" value="TOPRIM"/>
    <property type="match status" value="1"/>
</dbReference>
<dbReference type="InterPro" id="IPR006171">
    <property type="entry name" value="TOPRIM_dom"/>
</dbReference>
<dbReference type="InterPro" id="IPR023405">
    <property type="entry name" value="Topo_IA_core_domain"/>
</dbReference>
<evidence type="ECO:0000256" key="14">
    <source>
        <dbReference type="ARBA" id="ARBA00032235"/>
    </source>
</evidence>
<evidence type="ECO:0000256" key="5">
    <source>
        <dbReference type="ARBA" id="ARBA00022737"/>
    </source>
</evidence>
<dbReference type="NCBIfam" id="NF005829">
    <property type="entry name" value="PRK07726.1"/>
    <property type="match status" value="1"/>
</dbReference>
<dbReference type="Gene3D" id="1.10.290.10">
    <property type="entry name" value="Topoisomerase I, domain 4"/>
    <property type="match status" value="1"/>
</dbReference>
<dbReference type="InterPro" id="IPR013498">
    <property type="entry name" value="Topo_IA_Znf"/>
</dbReference>
<dbReference type="PANTHER" id="PTHR11390">
    <property type="entry name" value="PROKARYOTIC DNA TOPOISOMERASE"/>
    <property type="match status" value="1"/>
</dbReference>
<sequence>MGKKLIVTEKPSVAKDYAKILGAKAQGRDYFENERYIITWAYGHLLTLKLPEDIKPEWKTWELETLPMIPKQIGLKPLPKTSRQLKLIGNLAKRQDVTGGIVATDAGREGEAVGRYIFEWIKFNKPLERLWISSQTEKAVKTGFAQLKPAKQYENLYQSAVARGKADWLVGLNVTRALTVKYADNLSAGRVQTPTLNLVHQAQEKAEKFVPTTYYTIDLLFGNETGRLQLKNPQQYTDRNQAEAFVNQLVGQNGKVMTVDTKEKQQLAPLPYDLTELQQVANSRYQYSAKKTLSLVQSLYETHKIVSYPRTDSKYLPQDLAGTMKERLQALAGYDERAKRYLAQGAKVKQTAVFNDRKVTDHYALIPTEERPRFEKLSTDESRIYHLILERFFGLFADPHITATTKATVAIAGHSFVFKQEKVLQAGWQTGTAANKAQVSWQEGQSLKGNFKINKELTTPPKLLSEGTLLAQMEKNNLGTPATRAEIIEKLLKSELMERRGNVLAVTPKGRQLLSLVNPSLRSPELTAKWERSLEAIAQGQENPQQFLRGIEADTKKLVAEIKESQQSYKDFSLTTKICPECGEPLRERNTRDGKIYLCSNPECNYRRRKEPKVSNHRCPQCHKKMEIIDGKNGAFFKCKFCGITEKIPDKQERKKKMTKNEERRLLKQYAKAEEPGESPLAQALKAAMAKKD</sequence>
<evidence type="ECO:0000259" key="17">
    <source>
        <dbReference type="PROSITE" id="PS50880"/>
    </source>
</evidence>
<evidence type="ECO:0000256" key="11">
    <source>
        <dbReference type="ARBA" id="ARBA00023235"/>
    </source>
</evidence>
<feature type="compositionally biased region" description="Low complexity" evidence="16">
    <location>
        <begin position="681"/>
        <end position="693"/>
    </location>
</feature>
<dbReference type="CDD" id="cd03362">
    <property type="entry name" value="TOPRIM_TopoIA_TopoIII"/>
    <property type="match status" value="1"/>
</dbReference>
<dbReference type="Gene3D" id="1.10.460.10">
    <property type="entry name" value="Topoisomerase I, domain 2"/>
    <property type="match status" value="1"/>
</dbReference>
<accession>A0ABV0EZA0</accession>
<dbReference type="PROSITE" id="PS50880">
    <property type="entry name" value="TOPRIM"/>
    <property type="match status" value="1"/>
</dbReference>
<dbReference type="EMBL" id="MAEI02000001">
    <property type="protein sequence ID" value="MEO1781139.1"/>
    <property type="molecule type" value="Genomic_DNA"/>
</dbReference>
<dbReference type="InterPro" id="IPR034144">
    <property type="entry name" value="TOPRIM_TopoIII"/>
</dbReference>
<keyword evidence="10" id="KW-0238">DNA-binding</keyword>
<dbReference type="Gene3D" id="2.70.20.10">
    <property type="entry name" value="Topoisomerase I, domain 3"/>
    <property type="match status" value="1"/>
</dbReference>
<evidence type="ECO:0000256" key="2">
    <source>
        <dbReference type="ARBA" id="ARBA00009446"/>
    </source>
</evidence>
<evidence type="ECO:0000256" key="3">
    <source>
        <dbReference type="ARBA" id="ARBA00012891"/>
    </source>
</evidence>
<evidence type="ECO:0000259" key="18">
    <source>
        <dbReference type="PROSITE" id="PS52039"/>
    </source>
</evidence>
<gene>
    <name evidence="19" type="ORF">BAU18_000718</name>
</gene>
<organism evidence="19 20">
    <name type="scientific">Enterococcus diestrammenae</name>
    <dbReference type="NCBI Taxonomy" id="1155073"/>
    <lineage>
        <taxon>Bacteria</taxon>
        <taxon>Bacillati</taxon>
        <taxon>Bacillota</taxon>
        <taxon>Bacilli</taxon>
        <taxon>Lactobacillales</taxon>
        <taxon>Enterococcaceae</taxon>
        <taxon>Enterococcus</taxon>
    </lineage>
</organism>
<dbReference type="CDD" id="cd00186">
    <property type="entry name" value="TOP1Ac"/>
    <property type="match status" value="1"/>
</dbReference>
<evidence type="ECO:0000313" key="19">
    <source>
        <dbReference type="EMBL" id="MEO1781139.1"/>
    </source>
</evidence>
<feature type="domain" description="Toprim" evidence="17">
    <location>
        <begin position="3"/>
        <end position="136"/>
    </location>
</feature>
<dbReference type="PROSITE" id="PS00396">
    <property type="entry name" value="TOPO_IA_1"/>
    <property type="match status" value="1"/>
</dbReference>
<dbReference type="PANTHER" id="PTHR11390:SF21">
    <property type="entry name" value="DNA TOPOISOMERASE 3-ALPHA"/>
    <property type="match status" value="1"/>
</dbReference>
<evidence type="ECO:0000256" key="10">
    <source>
        <dbReference type="ARBA" id="ARBA00023125"/>
    </source>
</evidence>
<dbReference type="NCBIfam" id="TIGR01056">
    <property type="entry name" value="topB"/>
    <property type="match status" value="1"/>
</dbReference>